<reference evidence="1" key="1">
    <citation type="submission" date="2016-04" db="EMBL/GenBank/DDBJ databases">
        <authorList>
            <person name="Evans L.H."/>
            <person name="Alamgir A."/>
            <person name="Owens N."/>
            <person name="Weber N.D."/>
            <person name="Virtaneva K."/>
            <person name="Barbian K."/>
            <person name="Babar A."/>
            <person name="Rosenke K."/>
        </authorList>
    </citation>
    <scope>NUCLEOTIDE SEQUENCE</scope>
    <source>
        <strain evidence="1">86-2</strain>
    </source>
</reference>
<evidence type="ECO:0000313" key="1">
    <source>
        <dbReference type="EMBL" id="SBW06596.1"/>
    </source>
</evidence>
<dbReference type="EMBL" id="FLUL01000001">
    <property type="protein sequence ID" value="SBW06596.1"/>
    <property type="molecule type" value="Genomic_DNA"/>
</dbReference>
<name>A0A212K4L6_9BACT</name>
<protein>
    <submittedName>
        <fullName evidence="1">Uncharacterized protein</fullName>
    </submittedName>
</protein>
<proteinExistence type="predicted"/>
<gene>
    <name evidence="1" type="ORF">KL86DYS2_13001</name>
</gene>
<dbReference type="AlphaFoldDB" id="A0A212K4L6"/>
<sequence>MFFITIGSYPIYPVEIKILNKDKRITSRLLKYYTKQPDRHTKSELESRLKRL</sequence>
<organism evidence="1">
    <name type="scientific">uncultured Dysgonomonas sp</name>
    <dbReference type="NCBI Taxonomy" id="206096"/>
    <lineage>
        <taxon>Bacteria</taxon>
        <taxon>Pseudomonadati</taxon>
        <taxon>Bacteroidota</taxon>
        <taxon>Bacteroidia</taxon>
        <taxon>Bacteroidales</taxon>
        <taxon>Dysgonomonadaceae</taxon>
        <taxon>Dysgonomonas</taxon>
        <taxon>environmental samples</taxon>
    </lineage>
</organism>
<accession>A0A212K4L6</accession>